<comment type="caution">
    <text evidence="2">The sequence shown here is derived from an EMBL/GenBank/DDBJ whole genome shotgun (WGS) entry which is preliminary data.</text>
</comment>
<keyword evidence="3" id="KW-1185">Reference proteome</keyword>
<feature type="signal peptide" evidence="1">
    <location>
        <begin position="1"/>
        <end position="21"/>
    </location>
</feature>
<dbReference type="Proteomes" id="UP001612741">
    <property type="component" value="Unassembled WGS sequence"/>
</dbReference>
<proteinExistence type="predicted"/>
<dbReference type="InterPro" id="IPR012334">
    <property type="entry name" value="Pectin_lyas_fold"/>
</dbReference>
<dbReference type="Gene3D" id="2.160.20.10">
    <property type="entry name" value="Single-stranded right-handed beta-helix, Pectin lyase-like"/>
    <property type="match status" value="1"/>
</dbReference>
<dbReference type="InterPro" id="IPR011050">
    <property type="entry name" value="Pectin_lyase_fold/virulence"/>
</dbReference>
<keyword evidence="1" id="KW-0732">Signal</keyword>
<name>A0ABW7YUL5_9ACTN</name>
<accession>A0ABW7YUL5</accession>
<feature type="chain" id="PRO_5045301793" description="Right handed beta helix domain-containing protein" evidence="1">
    <location>
        <begin position="22"/>
        <end position="421"/>
    </location>
</feature>
<evidence type="ECO:0008006" key="4">
    <source>
        <dbReference type="Google" id="ProtNLM"/>
    </source>
</evidence>
<reference evidence="2 3" key="1">
    <citation type="submission" date="2024-10" db="EMBL/GenBank/DDBJ databases">
        <title>The Natural Products Discovery Center: Release of the First 8490 Sequenced Strains for Exploring Actinobacteria Biosynthetic Diversity.</title>
        <authorList>
            <person name="Kalkreuter E."/>
            <person name="Kautsar S.A."/>
            <person name="Yang D."/>
            <person name="Bader C.D."/>
            <person name="Teijaro C.N."/>
            <person name="Fluegel L."/>
            <person name="Davis C.M."/>
            <person name="Simpson J.R."/>
            <person name="Lauterbach L."/>
            <person name="Steele A.D."/>
            <person name="Gui C."/>
            <person name="Meng S."/>
            <person name="Li G."/>
            <person name="Viehrig K."/>
            <person name="Ye F."/>
            <person name="Su P."/>
            <person name="Kiefer A.F."/>
            <person name="Nichols A."/>
            <person name="Cepeda A.J."/>
            <person name="Yan W."/>
            <person name="Fan B."/>
            <person name="Jiang Y."/>
            <person name="Adhikari A."/>
            <person name="Zheng C.-J."/>
            <person name="Schuster L."/>
            <person name="Cowan T.M."/>
            <person name="Smanski M.J."/>
            <person name="Chevrette M.G."/>
            <person name="De Carvalho L.P.S."/>
            <person name="Shen B."/>
        </authorList>
    </citation>
    <scope>NUCLEOTIDE SEQUENCE [LARGE SCALE GENOMIC DNA]</scope>
    <source>
        <strain evidence="2 3">NPDC050545</strain>
    </source>
</reference>
<evidence type="ECO:0000256" key="1">
    <source>
        <dbReference type="SAM" id="SignalP"/>
    </source>
</evidence>
<organism evidence="2 3">
    <name type="scientific">Nonomuraea typhae</name>
    <dbReference type="NCBI Taxonomy" id="2603600"/>
    <lineage>
        <taxon>Bacteria</taxon>
        <taxon>Bacillati</taxon>
        <taxon>Actinomycetota</taxon>
        <taxon>Actinomycetes</taxon>
        <taxon>Streptosporangiales</taxon>
        <taxon>Streptosporangiaceae</taxon>
        <taxon>Nonomuraea</taxon>
    </lineage>
</organism>
<protein>
    <recommendedName>
        <fullName evidence="4">Right handed beta helix domain-containing protein</fullName>
    </recommendedName>
</protein>
<gene>
    <name evidence="2" type="ORF">ACIBG2_19650</name>
</gene>
<dbReference type="SUPFAM" id="SSF51126">
    <property type="entry name" value="Pectin lyase-like"/>
    <property type="match status" value="1"/>
</dbReference>
<evidence type="ECO:0000313" key="2">
    <source>
        <dbReference type="EMBL" id="MFI6499612.1"/>
    </source>
</evidence>
<dbReference type="EMBL" id="JBITGY010000005">
    <property type="protein sequence ID" value="MFI6499612.1"/>
    <property type="molecule type" value="Genomic_DNA"/>
</dbReference>
<sequence length="421" mass="43842">MTLAVALAGAGIGATSAAAAAAPVYYVDAVNGDDADNGTSAATAWQSLAKASAATLVPGAKLLLKRGGEFPDRLTVDESGTAAAPIVIDAYGTGARPVVKEDGEACVDLAGDYLEVYNLQIGVDGDAGRCSWSGVKVRGDDNVVERNLVTGAAAGVFIDKGAQNTAVTANDFVNNNKMSKLTPKEENDNDDSGAFAVLVHGDDSNIAWNTMRGSVAFSYDYDWDGAAVEIFNGSRNRIHHNVSIDNDTFTELGIGPRGTADDNVFEYNAVYGAKGRGGMITRGAVHDDGRPEPNGPVFGTIFRNNSIYLTNAAAEGVVCDAGCTNRHLKLTQNIIYAAKKSGYAESGFTDNTRNVFYGGQYQMPPGTGNKHANPLFDTASPLRLKASSPAIGLGDVKYNDLDLAGAPVGGNGTIEAGAYEY</sequence>
<evidence type="ECO:0000313" key="3">
    <source>
        <dbReference type="Proteomes" id="UP001612741"/>
    </source>
</evidence>
<dbReference type="RefSeq" id="WP_397083039.1">
    <property type="nucleotide sequence ID" value="NZ_JBITGY010000005.1"/>
</dbReference>